<accession>A0A9D1YD81</accession>
<name>A0A9D1YD81_9FIRM</name>
<dbReference type="Proteomes" id="UP000823915">
    <property type="component" value="Unassembled WGS sequence"/>
</dbReference>
<protein>
    <recommendedName>
        <fullName evidence="3">DUF4830 domain-containing protein</fullName>
    </recommendedName>
</protein>
<evidence type="ECO:0000313" key="1">
    <source>
        <dbReference type="EMBL" id="HIY26542.1"/>
    </source>
</evidence>
<evidence type="ECO:0000313" key="2">
    <source>
        <dbReference type="Proteomes" id="UP000823915"/>
    </source>
</evidence>
<sequence>MLREDKKKLLSLGVVIALLAGALLCMNFTPAGEKLFEIDPDQVEEIQLAMGYAWEGKEPKVIGDRETIEAVVEHFNGYRYNSRQVYDREIMTGKDVTFLMTDGDSATVELTPWGIVEHWGTPEDPGVVIYSSRAWGYDFWPLYETMLE</sequence>
<dbReference type="AlphaFoldDB" id="A0A9D1YD81"/>
<reference evidence="1" key="2">
    <citation type="submission" date="2021-04" db="EMBL/GenBank/DDBJ databases">
        <authorList>
            <person name="Gilroy R."/>
        </authorList>
    </citation>
    <scope>NUCLEOTIDE SEQUENCE</scope>
    <source>
        <strain evidence="1">1282</strain>
    </source>
</reference>
<proteinExistence type="predicted"/>
<evidence type="ECO:0008006" key="3">
    <source>
        <dbReference type="Google" id="ProtNLM"/>
    </source>
</evidence>
<organism evidence="1 2">
    <name type="scientific">Candidatus Acutalibacter pullistercoris</name>
    <dbReference type="NCBI Taxonomy" id="2838418"/>
    <lineage>
        <taxon>Bacteria</taxon>
        <taxon>Bacillati</taxon>
        <taxon>Bacillota</taxon>
        <taxon>Clostridia</taxon>
        <taxon>Eubacteriales</taxon>
        <taxon>Acutalibacteraceae</taxon>
        <taxon>Acutalibacter</taxon>
    </lineage>
</organism>
<reference evidence="1" key="1">
    <citation type="journal article" date="2021" name="PeerJ">
        <title>Extensive microbial diversity within the chicken gut microbiome revealed by metagenomics and culture.</title>
        <authorList>
            <person name="Gilroy R."/>
            <person name="Ravi A."/>
            <person name="Getino M."/>
            <person name="Pursley I."/>
            <person name="Horton D.L."/>
            <person name="Alikhan N.F."/>
            <person name="Baker D."/>
            <person name="Gharbi K."/>
            <person name="Hall N."/>
            <person name="Watson M."/>
            <person name="Adriaenssens E.M."/>
            <person name="Foster-Nyarko E."/>
            <person name="Jarju S."/>
            <person name="Secka A."/>
            <person name="Antonio M."/>
            <person name="Oren A."/>
            <person name="Chaudhuri R.R."/>
            <person name="La Ragione R."/>
            <person name="Hildebrand F."/>
            <person name="Pallen M.J."/>
        </authorList>
    </citation>
    <scope>NUCLEOTIDE SEQUENCE</scope>
    <source>
        <strain evidence="1">1282</strain>
    </source>
</reference>
<gene>
    <name evidence="1" type="ORF">H9838_05120</name>
</gene>
<dbReference type="EMBL" id="DXDU01000085">
    <property type="protein sequence ID" value="HIY26542.1"/>
    <property type="molecule type" value="Genomic_DNA"/>
</dbReference>
<comment type="caution">
    <text evidence="1">The sequence shown here is derived from an EMBL/GenBank/DDBJ whole genome shotgun (WGS) entry which is preliminary data.</text>
</comment>